<feature type="transmembrane region" description="Helical" evidence="9">
    <location>
        <begin position="76"/>
        <end position="103"/>
    </location>
</feature>
<feature type="transmembrane region" description="Helical" evidence="9">
    <location>
        <begin position="193"/>
        <end position="215"/>
    </location>
</feature>
<dbReference type="Pfam" id="PF03553">
    <property type="entry name" value="Na_H_antiporter"/>
    <property type="match status" value="1"/>
</dbReference>
<feature type="transmembrane region" description="Helical" evidence="9">
    <location>
        <begin position="356"/>
        <end position="378"/>
    </location>
</feature>
<feature type="transmembrane region" description="Helical" evidence="9">
    <location>
        <begin position="326"/>
        <end position="344"/>
    </location>
</feature>
<dbReference type="InterPro" id="IPR018461">
    <property type="entry name" value="Na/H_Antiport_NhaC-like_C"/>
</dbReference>
<feature type="transmembrane region" description="Helical" evidence="9">
    <location>
        <begin position="109"/>
        <end position="131"/>
    </location>
</feature>
<dbReference type="GO" id="GO:0005886">
    <property type="term" value="C:plasma membrane"/>
    <property type="evidence" value="ECO:0007669"/>
    <property type="project" value="UniProtKB-SubCell"/>
</dbReference>
<evidence type="ECO:0000256" key="2">
    <source>
        <dbReference type="ARBA" id="ARBA00022448"/>
    </source>
</evidence>
<keyword evidence="4" id="KW-1003">Cell membrane</keyword>
<dbReference type="EMBL" id="FOXD01000004">
    <property type="protein sequence ID" value="SFP35678.1"/>
    <property type="molecule type" value="Genomic_DNA"/>
</dbReference>
<evidence type="ECO:0000256" key="1">
    <source>
        <dbReference type="ARBA" id="ARBA00004651"/>
    </source>
</evidence>
<evidence type="ECO:0000256" key="7">
    <source>
        <dbReference type="ARBA" id="ARBA00023136"/>
    </source>
</evidence>
<dbReference type="Proteomes" id="UP000198892">
    <property type="component" value="Unassembled WGS sequence"/>
</dbReference>
<keyword evidence="5 9" id="KW-0812">Transmembrane</keyword>
<evidence type="ECO:0000256" key="9">
    <source>
        <dbReference type="SAM" id="Phobius"/>
    </source>
</evidence>
<evidence type="ECO:0000259" key="10">
    <source>
        <dbReference type="Pfam" id="PF03553"/>
    </source>
</evidence>
<dbReference type="PANTHER" id="PTHR33451:SF3">
    <property type="entry name" value="MALATE-2H(+)_NA(+)-LACTATE ANTIPORTER"/>
    <property type="match status" value="1"/>
</dbReference>
<accession>A0A1I5PNK9</accession>
<comment type="similarity">
    <text evidence="8">Belongs to the NhaC Na(+)/H(+) (TC 2.A.35) antiporter family.</text>
</comment>
<evidence type="ECO:0000256" key="8">
    <source>
        <dbReference type="ARBA" id="ARBA00038435"/>
    </source>
</evidence>
<organism evidence="11 12">
    <name type="scientific">Salibacterium halotolerans</name>
    <dbReference type="NCBI Taxonomy" id="1884432"/>
    <lineage>
        <taxon>Bacteria</taxon>
        <taxon>Bacillati</taxon>
        <taxon>Bacillota</taxon>
        <taxon>Bacilli</taxon>
        <taxon>Bacillales</taxon>
        <taxon>Bacillaceae</taxon>
    </lineage>
</organism>
<feature type="transmembrane region" description="Helical" evidence="9">
    <location>
        <begin position="12"/>
        <end position="32"/>
    </location>
</feature>
<reference evidence="12" key="1">
    <citation type="submission" date="2016-10" db="EMBL/GenBank/DDBJ databases">
        <authorList>
            <person name="Varghese N."/>
            <person name="Submissions S."/>
        </authorList>
    </citation>
    <scope>NUCLEOTIDE SEQUENCE [LARGE SCALE GENOMIC DNA]</scope>
    <source>
        <strain evidence="12">S7</strain>
    </source>
</reference>
<feature type="transmembrane region" description="Helical" evidence="9">
    <location>
        <begin position="38"/>
        <end position="55"/>
    </location>
</feature>
<sequence>MSEDSVKRPSIVMALIPIVLTVAIFIAGIGVMEYPAELMLLFAGVVFAIFAMLNGNRWDSIIELMGEKIKKALPAILILFSIGLLIGTWFIAGTIPLFIYYGLEMINPNYLYVLAFLVTAIVSTCVGTSWGSAGTIGVALMSIAQTMDISLAVTAGAVVSGAYFGDKLSPLSDTTNMSSLAAGANIYEHIKHMLYTAIPSSIIAFIVFFFVGLNIETNTSQLSNIRTMIDSIDQLFQLHIVLLIPAVIVIAGSIMKKSPLIVLFASSFSAMILALILQNVSLGNVFASAVSGFSIEMIADTISGLGEGVVTEDIQSLLSGGGLYSMYNATFFVFVAFFFASALEKSQALNVILEQVIVYLKTIGSLTFASLLTGFAVINGTSNALVTYFLIQDIYGKAYQEKNMHPANLSRNMEDSVTITEVLMPWTVSGVFMATTLGVGNFEFLPWAIFNLGGFVFSALYGFLALYTNGFGIRKLEENHQDHSESNIS</sequence>
<feature type="domain" description="Na+/H+ antiporter NhaC-like C-terminal" evidence="10">
    <location>
        <begin position="161"/>
        <end position="465"/>
    </location>
</feature>
<dbReference type="OrthoDB" id="9762978at2"/>
<keyword evidence="7 9" id="KW-0472">Membrane</keyword>
<evidence type="ECO:0000256" key="5">
    <source>
        <dbReference type="ARBA" id="ARBA00022692"/>
    </source>
</evidence>
<dbReference type="NCBIfam" id="TIGR00931">
    <property type="entry name" value="antiport_nhaC"/>
    <property type="match status" value="1"/>
</dbReference>
<evidence type="ECO:0000256" key="6">
    <source>
        <dbReference type="ARBA" id="ARBA00022989"/>
    </source>
</evidence>
<dbReference type="RefSeq" id="WP_093335815.1">
    <property type="nucleotide sequence ID" value="NZ_FOXD01000004.1"/>
</dbReference>
<gene>
    <name evidence="11" type="ORF">SAMN05518683_104180</name>
</gene>
<dbReference type="STRING" id="1884432.SAMN05518683_104180"/>
<dbReference type="PANTHER" id="PTHR33451">
    <property type="entry name" value="MALATE-2H(+)/NA(+)-LACTATE ANTIPORTER"/>
    <property type="match status" value="1"/>
</dbReference>
<feature type="transmembrane region" description="Helical" evidence="9">
    <location>
        <begin position="260"/>
        <end position="277"/>
    </location>
</feature>
<evidence type="ECO:0000313" key="12">
    <source>
        <dbReference type="Proteomes" id="UP000198892"/>
    </source>
</evidence>
<evidence type="ECO:0000313" key="11">
    <source>
        <dbReference type="EMBL" id="SFP35678.1"/>
    </source>
</evidence>
<keyword evidence="3" id="KW-0050">Antiport</keyword>
<keyword evidence="6 9" id="KW-1133">Transmembrane helix</keyword>
<feature type="transmembrane region" description="Helical" evidence="9">
    <location>
        <begin position="284"/>
        <end position="306"/>
    </location>
</feature>
<proteinExistence type="inferred from homology"/>
<comment type="subcellular location">
    <subcellularLocation>
        <location evidence="1">Cell membrane</location>
        <topology evidence="1">Multi-pass membrane protein</topology>
    </subcellularLocation>
</comment>
<feature type="transmembrane region" description="Helical" evidence="9">
    <location>
        <begin position="444"/>
        <end position="467"/>
    </location>
</feature>
<name>A0A1I5PNK9_9BACI</name>
<dbReference type="GO" id="GO:0015297">
    <property type="term" value="F:antiporter activity"/>
    <property type="evidence" value="ECO:0007669"/>
    <property type="project" value="UniProtKB-KW"/>
</dbReference>
<keyword evidence="2" id="KW-0813">Transport</keyword>
<dbReference type="InterPro" id="IPR004770">
    <property type="entry name" value="Na/H_antiport_NhaC"/>
</dbReference>
<evidence type="ECO:0000256" key="3">
    <source>
        <dbReference type="ARBA" id="ARBA00022449"/>
    </source>
</evidence>
<feature type="transmembrane region" description="Helical" evidence="9">
    <location>
        <begin position="235"/>
        <end position="254"/>
    </location>
</feature>
<evidence type="ECO:0000256" key="4">
    <source>
        <dbReference type="ARBA" id="ARBA00022475"/>
    </source>
</evidence>
<keyword evidence="12" id="KW-1185">Reference proteome</keyword>
<feature type="transmembrane region" description="Helical" evidence="9">
    <location>
        <begin position="138"/>
        <end position="164"/>
    </location>
</feature>
<protein>
    <submittedName>
        <fullName evidence="11">Na+:H+ antiporter, NhaC family</fullName>
    </submittedName>
</protein>
<dbReference type="AlphaFoldDB" id="A0A1I5PNK9"/>
<dbReference type="InterPro" id="IPR052180">
    <property type="entry name" value="NhaC_Na-H+_Antiporter"/>
</dbReference>